<name>A0A699GI97_TANCI</name>
<comment type="caution">
    <text evidence="1">The sequence shown here is derived from an EMBL/GenBank/DDBJ whole genome shotgun (WGS) entry which is preliminary data.</text>
</comment>
<organism evidence="1">
    <name type="scientific">Tanacetum cinerariifolium</name>
    <name type="common">Dalmatian daisy</name>
    <name type="synonym">Chrysanthemum cinerariifolium</name>
    <dbReference type="NCBI Taxonomy" id="118510"/>
    <lineage>
        <taxon>Eukaryota</taxon>
        <taxon>Viridiplantae</taxon>
        <taxon>Streptophyta</taxon>
        <taxon>Embryophyta</taxon>
        <taxon>Tracheophyta</taxon>
        <taxon>Spermatophyta</taxon>
        <taxon>Magnoliopsida</taxon>
        <taxon>eudicotyledons</taxon>
        <taxon>Gunneridae</taxon>
        <taxon>Pentapetalae</taxon>
        <taxon>asterids</taxon>
        <taxon>campanulids</taxon>
        <taxon>Asterales</taxon>
        <taxon>Asteraceae</taxon>
        <taxon>Asteroideae</taxon>
        <taxon>Anthemideae</taxon>
        <taxon>Anthemidinae</taxon>
        <taxon>Tanacetum</taxon>
    </lineage>
</organism>
<proteinExistence type="predicted"/>
<dbReference type="EMBL" id="BKCJ010000078">
    <property type="protein sequence ID" value="GEU29549.1"/>
    <property type="molecule type" value="Genomic_DNA"/>
</dbReference>
<gene>
    <name evidence="1" type="ORF">Tci_001527</name>
</gene>
<dbReference type="AlphaFoldDB" id="A0A699GI97"/>
<evidence type="ECO:0000313" key="1">
    <source>
        <dbReference type="EMBL" id="GEU29549.1"/>
    </source>
</evidence>
<reference evidence="1" key="1">
    <citation type="journal article" date="2019" name="Sci. Rep.">
        <title>Draft genome of Tanacetum cinerariifolium, the natural source of mosquito coil.</title>
        <authorList>
            <person name="Yamashiro T."/>
            <person name="Shiraishi A."/>
            <person name="Satake H."/>
            <person name="Nakayama K."/>
        </authorList>
    </citation>
    <scope>NUCLEOTIDE SEQUENCE</scope>
</reference>
<accession>A0A699GI97</accession>
<sequence length="247" mass="27240">MSLSLVENVIVVGANNCPPMLNKTNYSSWAGHMLLYIKGKEHCKLVVDSILNGPFQYGTMVEPGNETTPTTIRARTYTNLIDEEKICKSGDIKKQTLFCKNQSQVVTPYLAIYQQSYQAPAIQQSSSTELDSRLVIPSCNPFDDPVTDLNKIIAFVTTTSAENLTDDLDAFDSNCDDIPSAKAVLRANLTSYESDVLSEELLVYVDETCPNTKPVSNKLVAITPMNRTRKARVLITDSNLGQGCQTQ</sequence>
<protein>
    <submittedName>
        <fullName evidence="1">Uncharacterized protein</fullName>
    </submittedName>
</protein>